<feature type="signal peptide" evidence="1">
    <location>
        <begin position="1"/>
        <end position="19"/>
    </location>
</feature>
<proteinExistence type="evidence at transcript level"/>
<sequence length="137" mass="15530">MVAKTALLALLCCCALPSAYNFALTDGGDEDQDDYDTYEDETTEVVTKRTTKAPCPQILHLQSKTNMTFASIGRAFVSCCCPWTRRNRVALMKYRRNSLNEACWMSVRMPRKSTYNACQDSLLRNVTRRSESHAPEC</sequence>
<evidence type="ECO:0000313" key="2">
    <source>
        <dbReference type="EMBL" id="JAC27208.1"/>
    </source>
</evidence>
<feature type="chain" id="PRO_5001520475" evidence="1">
    <location>
        <begin position="20"/>
        <end position="137"/>
    </location>
</feature>
<accession>A0A023G2E7</accession>
<evidence type="ECO:0000256" key="1">
    <source>
        <dbReference type="SAM" id="SignalP"/>
    </source>
</evidence>
<dbReference type="EMBL" id="GBBL01000112">
    <property type="protein sequence ID" value="JAC27208.1"/>
    <property type="molecule type" value="mRNA"/>
</dbReference>
<name>A0A023G2E7_AMBPA</name>
<protein>
    <submittedName>
        <fullName evidence="2">Putative secreted protein</fullName>
    </submittedName>
</protein>
<reference evidence="2" key="1">
    <citation type="submission" date="2014-03" db="EMBL/GenBank/DDBJ databases">
        <title>The sialotranscriptome of Amblyomma triste, Amblyomma parvum and Amblyomma cajennense ticks, uncovered by 454-based RNA-seq.</title>
        <authorList>
            <person name="Garcia G.R."/>
            <person name="Gardinassi L.G."/>
            <person name="Ribeiro J.M."/>
            <person name="Anatrielo E."/>
            <person name="Ferreira B.R."/>
            <person name="Moreira H.N."/>
            <person name="Mafra C."/>
            <person name="Olegario M.M."/>
            <person name="Szabo P.J."/>
            <person name="Miranda-Santos I.K."/>
            <person name="Maruyama S.R."/>
        </authorList>
    </citation>
    <scope>NUCLEOTIDE SEQUENCE</scope>
    <source>
        <strain evidence="2">Araguapaz</strain>
        <tissue evidence="2">Salivary glands</tissue>
    </source>
</reference>
<dbReference type="AlphaFoldDB" id="A0A023G2E7"/>
<organism evidence="2">
    <name type="scientific">Amblyomma parvum</name>
    <name type="common">South American tick</name>
    <dbReference type="NCBI Taxonomy" id="251391"/>
    <lineage>
        <taxon>Eukaryota</taxon>
        <taxon>Metazoa</taxon>
        <taxon>Ecdysozoa</taxon>
        <taxon>Arthropoda</taxon>
        <taxon>Chelicerata</taxon>
        <taxon>Arachnida</taxon>
        <taxon>Acari</taxon>
        <taxon>Parasitiformes</taxon>
        <taxon>Ixodida</taxon>
        <taxon>Ixodoidea</taxon>
        <taxon>Ixodidae</taxon>
        <taxon>Amblyomminae</taxon>
        <taxon>Amblyomma</taxon>
    </lineage>
</organism>
<keyword evidence="1" id="KW-0732">Signal</keyword>